<protein>
    <submittedName>
        <fullName evidence="1">Uncharacterized protein</fullName>
    </submittedName>
</protein>
<accession>A0A1G2CJH1</accession>
<sequence>MAVKEGDKVRITSTGLEGYLVKIYYDVDRKTNLYVICNVRFDVPPHENPKDINAALRYLEDLPKNIKTMLNCQTIGLDSPDEIEKVKSNHNQES</sequence>
<comment type="caution">
    <text evidence="1">The sequence shown here is derived from an EMBL/GenBank/DDBJ whole genome shotgun (WGS) entry which is preliminary data.</text>
</comment>
<reference evidence="1 2" key="1">
    <citation type="journal article" date="2016" name="Nat. Commun.">
        <title>Thousands of microbial genomes shed light on interconnected biogeochemical processes in an aquifer system.</title>
        <authorList>
            <person name="Anantharaman K."/>
            <person name="Brown C.T."/>
            <person name="Hug L.A."/>
            <person name="Sharon I."/>
            <person name="Castelle C.J."/>
            <person name="Probst A.J."/>
            <person name="Thomas B.C."/>
            <person name="Singh A."/>
            <person name="Wilkins M.J."/>
            <person name="Karaoz U."/>
            <person name="Brodie E.L."/>
            <person name="Williams K.H."/>
            <person name="Hubbard S.S."/>
            <person name="Banfield J.F."/>
        </authorList>
    </citation>
    <scope>NUCLEOTIDE SEQUENCE [LARGE SCALE GENOMIC DNA]</scope>
</reference>
<organism evidence="1 2">
    <name type="scientific">Candidatus Liptonbacteria bacterium RIFCSPLOWO2_01_FULL_53_13</name>
    <dbReference type="NCBI Taxonomy" id="1798651"/>
    <lineage>
        <taxon>Bacteria</taxon>
        <taxon>Candidatus Liptoniibacteriota</taxon>
    </lineage>
</organism>
<proteinExistence type="predicted"/>
<gene>
    <name evidence="1" type="ORF">A2946_02300</name>
</gene>
<evidence type="ECO:0000313" key="2">
    <source>
        <dbReference type="Proteomes" id="UP000178348"/>
    </source>
</evidence>
<dbReference type="Proteomes" id="UP000178348">
    <property type="component" value="Unassembled WGS sequence"/>
</dbReference>
<dbReference type="EMBL" id="MHLB01000061">
    <property type="protein sequence ID" value="OGZ00558.1"/>
    <property type="molecule type" value="Genomic_DNA"/>
</dbReference>
<name>A0A1G2CJH1_9BACT</name>
<dbReference type="AlphaFoldDB" id="A0A1G2CJH1"/>
<evidence type="ECO:0000313" key="1">
    <source>
        <dbReference type="EMBL" id="OGZ00558.1"/>
    </source>
</evidence>